<dbReference type="Gene3D" id="1.10.10.10">
    <property type="entry name" value="Winged helix-like DNA-binding domain superfamily/Winged helix DNA-binding domain"/>
    <property type="match status" value="1"/>
</dbReference>
<dbReference type="InterPro" id="IPR005471">
    <property type="entry name" value="Tscrpt_reg_IclR_N"/>
</dbReference>
<gene>
    <name evidence="6" type="ORF">P3G67_00220</name>
</gene>
<evidence type="ECO:0000313" key="6">
    <source>
        <dbReference type="EMBL" id="MDF3287688.1"/>
    </source>
</evidence>
<evidence type="ECO:0000256" key="2">
    <source>
        <dbReference type="ARBA" id="ARBA00023125"/>
    </source>
</evidence>
<dbReference type="Pfam" id="PF01614">
    <property type="entry name" value="IclR_C"/>
    <property type="match status" value="1"/>
</dbReference>
<dbReference type="PROSITE" id="PS51078">
    <property type="entry name" value="ICLR_ED"/>
    <property type="match status" value="1"/>
</dbReference>
<comment type="caution">
    <text evidence="6">The sequence shown here is derived from an EMBL/GenBank/DDBJ whole genome shotgun (WGS) entry which is preliminary data.</text>
</comment>
<dbReference type="SUPFAM" id="SSF55781">
    <property type="entry name" value="GAF domain-like"/>
    <property type="match status" value="1"/>
</dbReference>
<evidence type="ECO:0000256" key="1">
    <source>
        <dbReference type="ARBA" id="ARBA00023015"/>
    </source>
</evidence>
<dbReference type="RefSeq" id="WP_269858538.1">
    <property type="nucleotide sequence ID" value="NZ_JARJBC010000001.1"/>
</dbReference>
<proteinExistence type="predicted"/>
<dbReference type="InterPro" id="IPR029016">
    <property type="entry name" value="GAF-like_dom_sf"/>
</dbReference>
<reference evidence="6 7" key="1">
    <citation type="submission" date="2023-03" db="EMBL/GenBank/DDBJ databases">
        <title>Draft genome sequence of Streptomyces sp. RB6PN23 isolated from peat swamp forest in Thailand.</title>
        <authorList>
            <person name="Klaysubun C."/>
            <person name="Duangmal K."/>
        </authorList>
    </citation>
    <scope>NUCLEOTIDE SEQUENCE [LARGE SCALE GENOMIC DNA]</scope>
    <source>
        <strain evidence="6 7">RB6PN23</strain>
    </source>
</reference>
<evidence type="ECO:0000256" key="3">
    <source>
        <dbReference type="ARBA" id="ARBA00023163"/>
    </source>
</evidence>
<accession>A0ABT5ZCY1</accession>
<keyword evidence="3" id="KW-0804">Transcription</keyword>
<evidence type="ECO:0000259" key="4">
    <source>
        <dbReference type="PROSITE" id="PS51077"/>
    </source>
</evidence>
<dbReference type="InterPro" id="IPR050707">
    <property type="entry name" value="HTH_MetabolicPath_Reg"/>
</dbReference>
<dbReference type="InterPro" id="IPR036388">
    <property type="entry name" value="WH-like_DNA-bd_sf"/>
</dbReference>
<dbReference type="InterPro" id="IPR014757">
    <property type="entry name" value="Tscrpt_reg_IclR_C"/>
</dbReference>
<dbReference type="SUPFAM" id="SSF46785">
    <property type="entry name" value="Winged helix' DNA-binding domain"/>
    <property type="match status" value="1"/>
</dbReference>
<keyword evidence="7" id="KW-1185">Reference proteome</keyword>
<dbReference type="InterPro" id="IPR036390">
    <property type="entry name" value="WH_DNA-bd_sf"/>
</dbReference>
<evidence type="ECO:0000259" key="5">
    <source>
        <dbReference type="PROSITE" id="PS51078"/>
    </source>
</evidence>
<dbReference type="PANTHER" id="PTHR30136:SF24">
    <property type="entry name" value="HTH-TYPE TRANSCRIPTIONAL REPRESSOR ALLR"/>
    <property type="match status" value="1"/>
</dbReference>
<dbReference type="Proteomes" id="UP001216579">
    <property type="component" value="Unassembled WGS sequence"/>
</dbReference>
<keyword evidence="1" id="KW-0805">Transcription regulation</keyword>
<sequence length="278" mass="29311">MNRHSARDGQAATGGTSHAERVFRVQRAFAELGGTSHGPGELAKVTGLDDSAVHRILQSGVYQGNFIRAGRGQYQLGLSAAKLGLQALAQGPEGDAGHAVLQELRARTDGGLAFLYMLAPFGGAQRQCIDMAVGDSDLVELGMTPRDVLSVTRSLRTGASGRTILAYLPEAIQARVLAEPVPEEAGPGVFRDNDKLLASLVEVRDQGFALGQEECMAGWNSCAAPIMWDDSIMGAVLLLKPVSEMPRAPRNVIDATKAAGAGLSRLASGPWPSTVQWP</sequence>
<dbReference type="Gene3D" id="3.30.450.40">
    <property type="match status" value="1"/>
</dbReference>
<dbReference type="Pfam" id="PF09339">
    <property type="entry name" value="HTH_IclR"/>
    <property type="match status" value="1"/>
</dbReference>
<evidence type="ECO:0000313" key="7">
    <source>
        <dbReference type="Proteomes" id="UP001216579"/>
    </source>
</evidence>
<feature type="domain" description="HTH iclR-type" evidence="4">
    <location>
        <begin position="16"/>
        <end position="78"/>
    </location>
</feature>
<name>A0ABT5ZCY1_9ACTN</name>
<feature type="domain" description="IclR-ED" evidence="5">
    <location>
        <begin position="79"/>
        <end position="278"/>
    </location>
</feature>
<organism evidence="6 7">
    <name type="scientific">Streptomyces silvisoli</name>
    <dbReference type="NCBI Taxonomy" id="3034235"/>
    <lineage>
        <taxon>Bacteria</taxon>
        <taxon>Bacillati</taxon>
        <taxon>Actinomycetota</taxon>
        <taxon>Actinomycetes</taxon>
        <taxon>Kitasatosporales</taxon>
        <taxon>Streptomycetaceae</taxon>
        <taxon>Streptomyces</taxon>
    </lineage>
</organism>
<dbReference type="EMBL" id="JARJBC010000001">
    <property type="protein sequence ID" value="MDF3287688.1"/>
    <property type="molecule type" value="Genomic_DNA"/>
</dbReference>
<dbReference type="PANTHER" id="PTHR30136">
    <property type="entry name" value="HELIX-TURN-HELIX TRANSCRIPTIONAL REGULATOR, ICLR FAMILY"/>
    <property type="match status" value="1"/>
</dbReference>
<keyword evidence="2" id="KW-0238">DNA-binding</keyword>
<protein>
    <submittedName>
        <fullName evidence="6">IclR family transcriptional regulator C-terminal domain-containing protein</fullName>
    </submittedName>
</protein>
<dbReference type="PROSITE" id="PS51077">
    <property type="entry name" value="HTH_ICLR"/>
    <property type="match status" value="1"/>
</dbReference>